<accession>A0ABU0BZP5</accession>
<protein>
    <submittedName>
        <fullName evidence="1">Uncharacterized protein</fullName>
    </submittedName>
</protein>
<comment type="caution">
    <text evidence="1">The sequence shown here is derived from an EMBL/GenBank/DDBJ whole genome shotgun (WGS) entry which is preliminary data.</text>
</comment>
<gene>
    <name evidence="1" type="ORF">QO002_005917</name>
</gene>
<organism evidence="1 2">
    <name type="scientific">Pararhizobium capsulatum DSM 1112</name>
    <dbReference type="NCBI Taxonomy" id="1121113"/>
    <lineage>
        <taxon>Bacteria</taxon>
        <taxon>Pseudomonadati</taxon>
        <taxon>Pseudomonadota</taxon>
        <taxon>Alphaproteobacteria</taxon>
        <taxon>Hyphomicrobiales</taxon>
        <taxon>Rhizobiaceae</taxon>
        <taxon>Rhizobium/Agrobacterium group</taxon>
        <taxon>Pararhizobium</taxon>
    </lineage>
</organism>
<name>A0ABU0BZP5_9HYPH</name>
<reference evidence="1 2" key="1">
    <citation type="submission" date="2023-07" db="EMBL/GenBank/DDBJ databases">
        <title>Genomic Encyclopedia of Type Strains, Phase IV (KMG-IV): sequencing the most valuable type-strain genomes for metagenomic binning, comparative biology and taxonomic classification.</title>
        <authorList>
            <person name="Goeker M."/>
        </authorList>
    </citation>
    <scope>NUCLEOTIDE SEQUENCE [LARGE SCALE GENOMIC DNA]</scope>
    <source>
        <strain evidence="1 2">DSM 1112</strain>
    </source>
</reference>
<dbReference type="EMBL" id="JAUSVF010000004">
    <property type="protein sequence ID" value="MDQ0323710.1"/>
    <property type="molecule type" value="Genomic_DNA"/>
</dbReference>
<proteinExistence type="predicted"/>
<evidence type="ECO:0000313" key="2">
    <source>
        <dbReference type="Proteomes" id="UP001230207"/>
    </source>
</evidence>
<dbReference type="Proteomes" id="UP001230207">
    <property type="component" value="Unassembled WGS sequence"/>
</dbReference>
<keyword evidence="2" id="KW-1185">Reference proteome</keyword>
<evidence type="ECO:0000313" key="1">
    <source>
        <dbReference type="EMBL" id="MDQ0323710.1"/>
    </source>
</evidence>
<sequence>MRTPLSNDRLLPHVRYRWKIEHKSRESIQRVSNLDELQQTLCVLDLPGRRPPAWIIYAARAAERDGMTEYIHNEGGRDEWRLTWRRVQGRDWP</sequence>